<keyword evidence="8" id="KW-1185">Reference proteome</keyword>
<comment type="similarity">
    <text evidence="1 5">Belongs to the glycosyl hydrolase 43 family.</text>
</comment>
<dbReference type="Pfam" id="PF17851">
    <property type="entry name" value="GH43_C2"/>
    <property type="match status" value="1"/>
</dbReference>
<gene>
    <name evidence="7" type="ORF">BHQ10_009066</name>
</gene>
<accession>A0A364LB62</accession>
<evidence type="ECO:0000313" key="8">
    <source>
        <dbReference type="Proteomes" id="UP000249363"/>
    </source>
</evidence>
<dbReference type="Gene3D" id="2.60.120.200">
    <property type="match status" value="1"/>
</dbReference>
<dbReference type="Proteomes" id="UP000249363">
    <property type="component" value="Unassembled WGS sequence"/>
</dbReference>
<comment type="caution">
    <text evidence="7">The sequence shown here is derived from an EMBL/GenBank/DDBJ whole genome shotgun (WGS) entry which is preliminary data.</text>
</comment>
<organism evidence="7 8">
    <name type="scientific">Talaromyces amestolkiae</name>
    <dbReference type="NCBI Taxonomy" id="1196081"/>
    <lineage>
        <taxon>Eukaryota</taxon>
        <taxon>Fungi</taxon>
        <taxon>Dikarya</taxon>
        <taxon>Ascomycota</taxon>
        <taxon>Pezizomycotina</taxon>
        <taxon>Eurotiomycetes</taxon>
        <taxon>Eurotiomycetidae</taxon>
        <taxon>Eurotiales</taxon>
        <taxon>Trichocomaceae</taxon>
        <taxon>Talaromyces</taxon>
        <taxon>Talaromyces sect. Talaromyces</taxon>
    </lineage>
</organism>
<dbReference type="EMBL" id="MIKG01000022">
    <property type="protein sequence ID" value="RAO73054.1"/>
    <property type="molecule type" value="Genomic_DNA"/>
</dbReference>
<dbReference type="Gene3D" id="2.115.10.20">
    <property type="entry name" value="Glycosyl hydrolase domain, family 43"/>
    <property type="match status" value="1"/>
</dbReference>
<dbReference type="CDD" id="cd09001">
    <property type="entry name" value="GH43_FsAxh1-like"/>
    <property type="match status" value="1"/>
</dbReference>
<sequence length="485" mass="53118">MHFSPGAPILTSKDLVNWEYIGHSVPSLEFNSPAYNLEDGLRAYARGVWASTLRYRASRNKWYWIGCVDFNATYIYTSSAATGPWDQASVLDNNCLYDCGLLIDDDDSLYVTHGSTQLSVTQLSSDGLSAAQTQTVYNASVYVEGSRMYKRNGVYYIICTQPDIGEYVLKSDKGPWGPYEFGVILNGTSSPSALAGGDTPHQGGIVDTPNGDWYYLAFVDVKGDSTGRVPVLSSLSWTSDNWPVLKLNSGNVWPQNLSYPVESGAQTPNTDASLTGVDSFQSGTLGPQWEWNHNPDLSHVSVSSNGVQLSTATVTSLDDIYQARNTLTRRILGPASQATIHLDVSKMQDGDRAGLALFRDSSAWIGIQQTGSTRNLVMRDNMVLNQTNSWATESYGTNVASITFNQNPTNLYLRVYGDFSASGSAQAHFSYSFDGVNFTTFGSTFNLATDWEFFQAYRFAIFNYATKALGGSVLLKSFDLESVAL</sequence>
<dbReference type="GeneID" id="63798280"/>
<dbReference type="STRING" id="1196081.A0A364LB62"/>
<dbReference type="GO" id="GO:0004553">
    <property type="term" value="F:hydrolase activity, hydrolyzing O-glycosyl compounds"/>
    <property type="evidence" value="ECO:0007669"/>
    <property type="project" value="InterPro"/>
</dbReference>
<keyword evidence="4 5" id="KW-0326">Glycosidase</keyword>
<dbReference type="Pfam" id="PF04616">
    <property type="entry name" value="Glyco_hydro_43"/>
    <property type="match status" value="1"/>
</dbReference>
<dbReference type="InterPro" id="IPR013320">
    <property type="entry name" value="ConA-like_dom_sf"/>
</dbReference>
<dbReference type="InterPro" id="IPR041542">
    <property type="entry name" value="GH43_C2"/>
</dbReference>
<reference evidence="7 8" key="1">
    <citation type="journal article" date="2017" name="Biotechnol. Biofuels">
        <title>Differential beta-glucosidase expression as a function of carbon source availability in Talaromyces amestolkiae: a genomic and proteomic approach.</title>
        <authorList>
            <person name="de Eugenio L.I."/>
            <person name="Mendez-Liter J.A."/>
            <person name="Nieto-Dominguez M."/>
            <person name="Alonso L."/>
            <person name="Gil-Munoz J."/>
            <person name="Barriuso J."/>
            <person name="Prieto A."/>
            <person name="Martinez M.J."/>
        </authorList>
    </citation>
    <scope>NUCLEOTIDE SEQUENCE [LARGE SCALE GENOMIC DNA]</scope>
    <source>
        <strain evidence="7 8">CIB</strain>
    </source>
</reference>
<protein>
    <recommendedName>
        <fullName evidence="6">Beta-xylosidase C-terminal Concanavalin A-like domain-containing protein</fullName>
    </recommendedName>
</protein>
<evidence type="ECO:0000256" key="5">
    <source>
        <dbReference type="RuleBase" id="RU361187"/>
    </source>
</evidence>
<keyword evidence="3 5" id="KW-0378">Hydrolase</keyword>
<evidence type="ECO:0000259" key="6">
    <source>
        <dbReference type="Pfam" id="PF17851"/>
    </source>
</evidence>
<evidence type="ECO:0000256" key="1">
    <source>
        <dbReference type="ARBA" id="ARBA00009865"/>
    </source>
</evidence>
<feature type="domain" description="Beta-xylosidase C-terminal Concanavalin A-like" evidence="6">
    <location>
        <begin position="278"/>
        <end position="474"/>
    </location>
</feature>
<dbReference type="AlphaFoldDB" id="A0A364LB62"/>
<dbReference type="RefSeq" id="XP_040737568.1">
    <property type="nucleotide sequence ID" value="XM_040881941.1"/>
</dbReference>
<name>A0A364LB62_TALAM</name>
<dbReference type="SUPFAM" id="SSF49899">
    <property type="entry name" value="Concanavalin A-like lectins/glucanases"/>
    <property type="match status" value="1"/>
</dbReference>
<dbReference type="InterPro" id="IPR051795">
    <property type="entry name" value="Glycosyl_Hydrlase_43"/>
</dbReference>
<dbReference type="InterPro" id="IPR006710">
    <property type="entry name" value="Glyco_hydro_43"/>
</dbReference>
<proteinExistence type="inferred from homology"/>
<evidence type="ECO:0000256" key="2">
    <source>
        <dbReference type="ARBA" id="ARBA00022729"/>
    </source>
</evidence>
<dbReference type="SUPFAM" id="SSF75005">
    <property type="entry name" value="Arabinanase/levansucrase/invertase"/>
    <property type="match status" value="1"/>
</dbReference>
<dbReference type="GO" id="GO:0005975">
    <property type="term" value="P:carbohydrate metabolic process"/>
    <property type="evidence" value="ECO:0007669"/>
    <property type="project" value="InterPro"/>
</dbReference>
<dbReference type="PANTHER" id="PTHR42812">
    <property type="entry name" value="BETA-XYLOSIDASE"/>
    <property type="match status" value="1"/>
</dbReference>
<evidence type="ECO:0000256" key="3">
    <source>
        <dbReference type="ARBA" id="ARBA00022801"/>
    </source>
</evidence>
<dbReference type="InterPro" id="IPR023296">
    <property type="entry name" value="Glyco_hydro_beta-prop_sf"/>
</dbReference>
<evidence type="ECO:0000256" key="4">
    <source>
        <dbReference type="ARBA" id="ARBA00023295"/>
    </source>
</evidence>
<keyword evidence="2" id="KW-0732">Signal</keyword>
<dbReference type="PANTHER" id="PTHR42812:SF15">
    <property type="entry name" value="HYDROLASE, PUTATIVE (AFU_ORTHOLOGUE AFUA_2G00930)-RELATED"/>
    <property type="match status" value="1"/>
</dbReference>
<dbReference type="OrthoDB" id="2139957at2759"/>
<evidence type="ECO:0000313" key="7">
    <source>
        <dbReference type="EMBL" id="RAO73054.1"/>
    </source>
</evidence>